<name>A0A1W6EVZ2_AMPCP</name>
<accession>A0A1W6EVZ2</accession>
<keyword evidence="1" id="KW-0175">Coiled coil</keyword>
<sequence length="281" mass="32535">MYRDSKYALESIYNLKSHVILLVHKMFRCSKSESSMLKIIIILFLLTAESRITVVSMGDNVYSRQNIDDHHYKIRAISADIELKLKTMTSKNIEFYSNSRVILILIQHTISAFIKEKLKEELHKSRIAVDIAKAQNINANRCYAEAKENMEKIERTMIMELSRCVEDNLQQSFKKNSCMIDLTKEGKTVKEKLNAIMLSCFFRIADEEQCIASETAAAMVYVHIFNVSYETCQERQRQAHGDAESHATLCYDAKMNKLFRNIAESVFITNNCINRKRFGNN</sequence>
<evidence type="ECO:0000256" key="1">
    <source>
        <dbReference type="SAM" id="Coils"/>
    </source>
</evidence>
<dbReference type="EMBL" id="KY563488">
    <property type="protein sequence ID" value="ARK19897.1"/>
    <property type="molecule type" value="mRNA"/>
</dbReference>
<proteinExistence type="evidence at transcript level"/>
<protein>
    <submittedName>
        <fullName evidence="2">Venom protein</fullName>
    </submittedName>
</protein>
<organism evidence="2">
    <name type="scientific">Ampulex compressa</name>
    <name type="common">Emerald cockroach wasp</name>
    <dbReference type="NCBI Taxonomy" id="860918"/>
    <lineage>
        <taxon>Eukaryota</taxon>
        <taxon>Metazoa</taxon>
        <taxon>Ecdysozoa</taxon>
        <taxon>Arthropoda</taxon>
        <taxon>Hexapoda</taxon>
        <taxon>Insecta</taxon>
        <taxon>Pterygota</taxon>
        <taxon>Neoptera</taxon>
        <taxon>Endopterygota</taxon>
        <taxon>Hymenoptera</taxon>
        <taxon>Apocrita</taxon>
        <taxon>Aculeata</taxon>
        <taxon>Apoidea</taxon>
        <taxon>Ampulicidae</taxon>
        <taxon>Ampulicini</taxon>
        <taxon>Ampulex</taxon>
    </lineage>
</organism>
<evidence type="ECO:0000313" key="2">
    <source>
        <dbReference type="EMBL" id="ARK19897.1"/>
    </source>
</evidence>
<dbReference type="AlphaFoldDB" id="A0A1W6EVZ2"/>
<feature type="coiled-coil region" evidence="1">
    <location>
        <begin position="115"/>
        <end position="156"/>
    </location>
</feature>
<reference evidence="2" key="1">
    <citation type="submission" date="2017-02" db="EMBL/GenBank/DDBJ databases">
        <title>Parasitoid Jewel Wasp Mounts Multi-Pronged Neurochemical Attack to Hijack a Host Brain.</title>
        <authorList>
            <person name="Arvidson R.S."/>
            <person name="Kaiser M."/>
            <person name="Libersat F."/>
            <person name="Adams M.E."/>
        </authorList>
    </citation>
    <scope>NUCLEOTIDE SEQUENCE</scope>
    <source>
        <strain evidence="2">115</strain>
    </source>
</reference>